<dbReference type="PANTHER" id="PTHR43798">
    <property type="entry name" value="MONOACYLGLYCEROL LIPASE"/>
    <property type="match status" value="1"/>
</dbReference>
<dbReference type="AlphaFoldDB" id="A0A382P481"/>
<dbReference type="Pfam" id="PF00561">
    <property type="entry name" value="Abhydrolase_1"/>
    <property type="match status" value="1"/>
</dbReference>
<reference evidence="4" key="1">
    <citation type="submission" date="2018-05" db="EMBL/GenBank/DDBJ databases">
        <authorList>
            <person name="Lanie J.A."/>
            <person name="Ng W.-L."/>
            <person name="Kazmierczak K.M."/>
            <person name="Andrzejewski T.M."/>
            <person name="Davidsen T.M."/>
            <person name="Wayne K.J."/>
            <person name="Tettelin H."/>
            <person name="Glass J.I."/>
            <person name="Rusch D."/>
            <person name="Podicherti R."/>
            <person name="Tsui H.-C.T."/>
            <person name="Winkler M.E."/>
        </authorList>
    </citation>
    <scope>NUCLEOTIDE SEQUENCE</scope>
</reference>
<keyword evidence="2" id="KW-0378">Hydrolase</keyword>
<dbReference type="SUPFAM" id="SSF53474">
    <property type="entry name" value="alpha/beta-Hydrolases"/>
    <property type="match status" value="1"/>
</dbReference>
<evidence type="ECO:0000313" key="4">
    <source>
        <dbReference type="EMBL" id="SVC67617.1"/>
    </source>
</evidence>
<dbReference type="InterPro" id="IPR002410">
    <property type="entry name" value="Peptidase_S33"/>
</dbReference>
<dbReference type="GO" id="GO:0006508">
    <property type="term" value="P:proteolysis"/>
    <property type="evidence" value="ECO:0007669"/>
    <property type="project" value="InterPro"/>
</dbReference>
<dbReference type="InterPro" id="IPR000073">
    <property type="entry name" value="AB_hydrolase_1"/>
</dbReference>
<dbReference type="InterPro" id="IPR050266">
    <property type="entry name" value="AB_hydrolase_sf"/>
</dbReference>
<dbReference type="PANTHER" id="PTHR43798:SF33">
    <property type="entry name" value="HYDROLASE, PUTATIVE (AFU_ORTHOLOGUE AFUA_2G14860)-RELATED"/>
    <property type="match status" value="1"/>
</dbReference>
<protein>
    <recommendedName>
        <fullName evidence="3">AB hydrolase-1 domain-containing protein</fullName>
    </recommendedName>
</protein>
<sequence>MEPTTQLYVSQRLKLNYVMWGRKEAPKVVLIHGGRDHARNWDQTAETLSSEYCVIAPDLRGHGDSAWAEGGSYSIIDYVLDLNALFHAEDIQKASLIGHSLGGSIALQYAGAFPEQVDRVVSIEGVARMQGRENQRKPAHERLRQWVNDMRSLEV</sequence>
<accession>A0A382P481</accession>
<feature type="non-terminal residue" evidence="4">
    <location>
        <position position="155"/>
    </location>
</feature>
<evidence type="ECO:0000256" key="2">
    <source>
        <dbReference type="ARBA" id="ARBA00022801"/>
    </source>
</evidence>
<evidence type="ECO:0000259" key="3">
    <source>
        <dbReference type="Pfam" id="PF00561"/>
    </source>
</evidence>
<dbReference type="Gene3D" id="3.40.50.1820">
    <property type="entry name" value="alpha/beta hydrolase"/>
    <property type="match status" value="1"/>
</dbReference>
<dbReference type="GO" id="GO:0008233">
    <property type="term" value="F:peptidase activity"/>
    <property type="evidence" value="ECO:0007669"/>
    <property type="project" value="InterPro"/>
</dbReference>
<dbReference type="PRINTS" id="PR00793">
    <property type="entry name" value="PROAMNOPTASE"/>
</dbReference>
<dbReference type="EMBL" id="UINC01104460">
    <property type="protein sequence ID" value="SVC67617.1"/>
    <property type="molecule type" value="Genomic_DNA"/>
</dbReference>
<dbReference type="GO" id="GO:0016020">
    <property type="term" value="C:membrane"/>
    <property type="evidence" value="ECO:0007669"/>
    <property type="project" value="TreeGrafter"/>
</dbReference>
<comment type="similarity">
    <text evidence="1">Belongs to the peptidase S33 family.</text>
</comment>
<evidence type="ECO:0000256" key="1">
    <source>
        <dbReference type="ARBA" id="ARBA00010088"/>
    </source>
</evidence>
<name>A0A382P481_9ZZZZ</name>
<proteinExistence type="inferred from homology"/>
<organism evidence="4">
    <name type="scientific">marine metagenome</name>
    <dbReference type="NCBI Taxonomy" id="408172"/>
    <lineage>
        <taxon>unclassified sequences</taxon>
        <taxon>metagenomes</taxon>
        <taxon>ecological metagenomes</taxon>
    </lineage>
</organism>
<feature type="domain" description="AB hydrolase-1" evidence="3">
    <location>
        <begin position="28"/>
        <end position="125"/>
    </location>
</feature>
<gene>
    <name evidence="4" type="ORF">METZ01_LOCUS320471</name>
</gene>
<dbReference type="PRINTS" id="PR00111">
    <property type="entry name" value="ABHYDROLASE"/>
</dbReference>
<dbReference type="InterPro" id="IPR029058">
    <property type="entry name" value="AB_hydrolase_fold"/>
</dbReference>